<dbReference type="EMBL" id="VNKQ01000006">
    <property type="protein sequence ID" value="KAG0650225.1"/>
    <property type="molecule type" value="Genomic_DNA"/>
</dbReference>
<dbReference type="PANTHER" id="PTHR44942">
    <property type="entry name" value="METHYLTRANSF_11 DOMAIN-CONTAINING PROTEIN"/>
    <property type="match status" value="1"/>
</dbReference>
<dbReference type="Gene3D" id="3.40.50.150">
    <property type="entry name" value="Vaccinia Virus protein VP39"/>
    <property type="match status" value="1"/>
</dbReference>
<comment type="similarity">
    <text evidence="1">Belongs to the methyltransferase superfamily.</text>
</comment>
<evidence type="ECO:0000256" key="1">
    <source>
        <dbReference type="ARBA" id="ARBA00008361"/>
    </source>
</evidence>
<accession>A0A9P6VLJ4</accession>
<protein>
    <submittedName>
        <fullName evidence="5">Methyltransferase</fullName>
    </submittedName>
</protein>
<evidence type="ECO:0000259" key="4">
    <source>
        <dbReference type="Pfam" id="PF08241"/>
    </source>
</evidence>
<keyword evidence="3" id="KW-0808">Transferase</keyword>
<evidence type="ECO:0000313" key="5">
    <source>
        <dbReference type="EMBL" id="KAG0650225.1"/>
    </source>
</evidence>
<feature type="domain" description="Methyltransferase type 11" evidence="4">
    <location>
        <begin position="55"/>
        <end position="147"/>
    </location>
</feature>
<name>A0A9P6VLJ4_9HELO</name>
<sequence length="311" mass="34825">MSSPFTANYKEKIFARDKAFWDNYLKGRPQAPESFFDRIFTYHQEHNGAFGTVHDVGAGNGPYAQKLRFRFQNVVVSDIVAENVQLAEERLGNDGFKYRAAKVEDADDIPAGSIDMVFATNVLHFPDQQVSTKAIAGQLKSGGTFVCAGFGPATFDEPQVQDLWASILHQGGRVILKKADKLEQTIAVMARSQGEYNVAPLAEKRFVLGVKRIHLNMEKGGLTGLLPPEYSDKAREPFHTGENDDVTFESEEGWSFNADLSWIKEHFNSFPFAVMEPGAFTELWQELETLLQNGRTVKGRFPAKIILATRR</sequence>
<evidence type="ECO:0000313" key="6">
    <source>
        <dbReference type="Proteomes" id="UP000785200"/>
    </source>
</evidence>
<keyword evidence="6" id="KW-1185">Reference proteome</keyword>
<comment type="caution">
    <text evidence="5">The sequence shown here is derived from an EMBL/GenBank/DDBJ whole genome shotgun (WGS) entry which is preliminary data.</text>
</comment>
<dbReference type="Pfam" id="PF08241">
    <property type="entry name" value="Methyltransf_11"/>
    <property type="match status" value="1"/>
</dbReference>
<dbReference type="AlphaFoldDB" id="A0A9P6VLJ4"/>
<dbReference type="CDD" id="cd02440">
    <property type="entry name" value="AdoMet_MTases"/>
    <property type="match status" value="1"/>
</dbReference>
<dbReference type="GO" id="GO:0032259">
    <property type="term" value="P:methylation"/>
    <property type="evidence" value="ECO:0007669"/>
    <property type="project" value="UniProtKB-KW"/>
</dbReference>
<dbReference type="Proteomes" id="UP000785200">
    <property type="component" value="Unassembled WGS sequence"/>
</dbReference>
<dbReference type="InterPro" id="IPR013216">
    <property type="entry name" value="Methyltransf_11"/>
</dbReference>
<dbReference type="InterPro" id="IPR051052">
    <property type="entry name" value="Diverse_substrate_MTase"/>
</dbReference>
<reference evidence="5" key="1">
    <citation type="submission" date="2019-07" db="EMBL/GenBank/DDBJ databases">
        <title>Hyphodiscus hymeniophilus genome sequencing and assembly.</title>
        <authorList>
            <person name="Kramer G."/>
            <person name="Nodwell J."/>
        </authorList>
    </citation>
    <scope>NUCLEOTIDE SEQUENCE</scope>
    <source>
        <strain evidence="5">ATCC 34498</strain>
    </source>
</reference>
<dbReference type="GO" id="GO:0008757">
    <property type="term" value="F:S-adenosylmethionine-dependent methyltransferase activity"/>
    <property type="evidence" value="ECO:0007669"/>
    <property type="project" value="InterPro"/>
</dbReference>
<evidence type="ECO:0000256" key="2">
    <source>
        <dbReference type="ARBA" id="ARBA00022603"/>
    </source>
</evidence>
<gene>
    <name evidence="5" type="ORF">D0Z07_3373</name>
</gene>
<proteinExistence type="inferred from homology"/>
<keyword evidence="2 5" id="KW-0489">Methyltransferase</keyword>
<evidence type="ECO:0000256" key="3">
    <source>
        <dbReference type="ARBA" id="ARBA00022679"/>
    </source>
</evidence>
<organism evidence="5 6">
    <name type="scientific">Hyphodiscus hymeniophilus</name>
    <dbReference type="NCBI Taxonomy" id="353542"/>
    <lineage>
        <taxon>Eukaryota</taxon>
        <taxon>Fungi</taxon>
        <taxon>Dikarya</taxon>
        <taxon>Ascomycota</taxon>
        <taxon>Pezizomycotina</taxon>
        <taxon>Leotiomycetes</taxon>
        <taxon>Helotiales</taxon>
        <taxon>Hyphodiscaceae</taxon>
        <taxon>Hyphodiscus</taxon>
    </lineage>
</organism>
<dbReference type="OrthoDB" id="10027013at2759"/>
<dbReference type="PANTHER" id="PTHR44942:SF4">
    <property type="entry name" value="METHYLTRANSFERASE TYPE 11 DOMAIN-CONTAINING PROTEIN"/>
    <property type="match status" value="1"/>
</dbReference>
<dbReference type="SUPFAM" id="SSF53335">
    <property type="entry name" value="S-adenosyl-L-methionine-dependent methyltransferases"/>
    <property type="match status" value="1"/>
</dbReference>
<dbReference type="InterPro" id="IPR029063">
    <property type="entry name" value="SAM-dependent_MTases_sf"/>
</dbReference>